<keyword evidence="1 4" id="KW-0489">Methyltransferase</keyword>
<dbReference type="Gene3D" id="3.40.50.150">
    <property type="entry name" value="Vaccinia Virus protein VP39"/>
    <property type="match status" value="1"/>
</dbReference>
<keyword evidence="2" id="KW-0808">Transferase</keyword>
<comment type="caution">
    <text evidence="4">The sequence shown here is derived from an EMBL/GenBank/DDBJ whole genome shotgun (WGS) entry which is preliminary data.</text>
</comment>
<reference evidence="4 5" key="1">
    <citation type="submission" date="2020-08" db="EMBL/GenBank/DDBJ databases">
        <title>Whole genome sequence of Shewanella sp strain PS-2.</title>
        <authorList>
            <person name="Das S.K."/>
        </authorList>
    </citation>
    <scope>NUCLEOTIDE SEQUENCE [LARGE SCALE GENOMIC DNA]</scope>
    <source>
        <strain evidence="4 5">PS-2</strain>
    </source>
</reference>
<dbReference type="InterPro" id="IPR029063">
    <property type="entry name" value="SAM-dependent_MTases_sf"/>
</dbReference>
<keyword evidence="3" id="KW-0949">S-adenosyl-L-methionine</keyword>
<dbReference type="GO" id="GO:0008168">
    <property type="term" value="F:methyltransferase activity"/>
    <property type="evidence" value="ECO:0007669"/>
    <property type="project" value="UniProtKB-KW"/>
</dbReference>
<dbReference type="RefSeq" id="WP_240130674.1">
    <property type="nucleotide sequence ID" value="NZ_JACSDI010000004.1"/>
</dbReference>
<dbReference type="SUPFAM" id="SSF53335">
    <property type="entry name" value="S-adenosyl-L-methionine-dependent methyltransferases"/>
    <property type="match status" value="1"/>
</dbReference>
<dbReference type="EMBL" id="JACSDI010000004">
    <property type="protein sequence ID" value="MCG9964006.1"/>
    <property type="molecule type" value="Genomic_DNA"/>
</dbReference>
<accession>A0ABS9QX16</accession>
<dbReference type="InterPro" id="IPR002052">
    <property type="entry name" value="DNA_methylase_N6_adenine_CS"/>
</dbReference>
<dbReference type="Proteomes" id="UP000829384">
    <property type="component" value="Unassembled WGS sequence"/>
</dbReference>
<organism evidence="4 5">
    <name type="scientific">Shewanella cutis</name>
    <dbReference type="NCBI Taxonomy" id="2766780"/>
    <lineage>
        <taxon>Bacteria</taxon>
        <taxon>Pseudomonadati</taxon>
        <taxon>Pseudomonadota</taxon>
        <taxon>Gammaproteobacteria</taxon>
        <taxon>Alteromonadales</taxon>
        <taxon>Shewanellaceae</taxon>
        <taxon>Shewanella</taxon>
    </lineage>
</organism>
<dbReference type="PROSITE" id="PS00092">
    <property type="entry name" value="N6_MTASE"/>
    <property type="match status" value="1"/>
</dbReference>
<evidence type="ECO:0000313" key="4">
    <source>
        <dbReference type="EMBL" id="MCG9964006.1"/>
    </source>
</evidence>
<evidence type="ECO:0000256" key="3">
    <source>
        <dbReference type="ARBA" id="ARBA00022691"/>
    </source>
</evidence>
<sequence length="188" mass="21006">MSSTHGNVRENELYPTPDNVVDALIAQLVLRPTDRFLEPCIGTGAIYDKINLPDAQKSWAELDRGVDYLTTPFSQQDVIITNPPFSLTTEFLLKSLSELAPDGTLAYLQRVNFLGSKVRVPFWAQIGFPDKTPIIIPRPRFVGGGSDSCEYSWFIWDRGNRFPTMPKGLSHIISEEPPKAKKLKAKAA</sequence>
<evidence type="ECO:0000256" key="1">
    <source>
        <dbReference type="ARBA" id="ARBA00022603"/>
    </source>
</evidence>
<name>A0ABS9QX16_9GAMM</name>
<keyword evidence="5" id="KW-1185">Reference proteome</keyword>
<evidence type="ECO:0000313" key="5">
    <source>
        <dbReference type="Proteomes" id="UP000829384"/>
    </source>
</evidence>
<proteinExistence type="predicted"/>
<evidence type="ECO:0000256" key="2">
    <source>
        <dbReference type="ARBA" id="ARBA00022679"/>
    </source>
</evidence>
<dbReference type="GO" id="GO:0032259">
    <property type="term" value="P:methylation"/>
    <property type="evidence" value="ECO:0007669"/>
    <property type="project" value="UniProtKB-KW"/>
</dbReference>
<protein>
    <submittedName>
        <fullName evidence="4">DNA methyltransferase</fullName>
    </submittedName>
</protein>
<gene>
    <name evidence="4" type="ORF">H9J30_08785</name>
</gene>
<dbReference type="PRINTS" id="PR00507">
    <property type="entry name" value="N12N6MTFRASE"/>
</dbReference>